<protein>
    <submittedName>
        <fullName evidence="7">RDD family protein</fullName>
    </submittedName>
</protein>
<organism evidence="7 8">
    <name type="scientific">Epilithonimonas pallida</name>
    <dbReference type="NCBI Taxonomy" id="373671"/>
    <lineage>
        <taxon>Bacteria</taxon>
        <taxon>Pseudomonadati</taxon>
        <taxon>Bacteroidota</taxon>
        <taxon>Flavobacteriia</taxon>
        <taxon>Flavobacteriales</taxon>
        <taxon>Weeksellaceae</taxon>
        <taxon>Chryseobacterium group</taxon>
        <taxon>Epilithonimonas</taxon>
    </lineage>
</organism>
<comment type="caution">
    <text evidence="7">The sequence shown here is derived from an EMBL/GenBank/DDBJ whole genome shotgun (WGS) entry which is preliminary data.</text>
</comment>
<evidence type="ECO:0000256" key="3">
    <source>
        <dbReference type="ARBA" id="ARBA00022989"/>
    </source>
</evidence>
<proteinExistence type="predicted"/>
<evidence type="ECO:0000313" key="8">
    <source>
        <dbReference type="Proteomes" id="UP001158050"/>
    </source>
</evidence>
<feature type="transmembrane region" description="Helical" evidence="5">
    <location>
        <begin position="48"/>
        <end position="66"/>
    </location>
</feature>
<dbReference type="EMBL" id="FXUO01000002">
    <property type="protein sequence ID" value="SMP90442.1"/>
    <property type="molecule type" value="Genomic_DNA"/>
</dbReference>
<accession>A0ABY1R074</accession>
<dbReference type="Proteomes" id="UP001158050">
    <property type="component" value="Unassembled WGS sequence"/>
</dbReference>
<reference evidence="7 8" key="1">
    <citation type="submission" date="2017-05" db="EMBL/GenBank/DDBJ databases">
        <authorList>
            <person name="Varghese N."/>
            <person name="Submissions S."/>
        </authorList>
    </citation>
    <scope>NUCLEOTIDE SEQUENCE [LARGE SCALE GENOMIC DNA]</scope>
    <source>
        <strain evidence="7 8">DSM 18015</strain>
    </source>
</reference>
<comment type="subcellular location">
    <subcellularLocation>
        <location evidence="1">Membrane</location>
        <topology evidence="1">Multi-pass membrane protein</topology>
    </subcellularLocation>
</comment>
<evidence type="ECO:0000256" key="1">
    <source>
        <dbReference type="ARBA" id="ARBA00004141"/>
    </source>
</evidence>
<evidence type="ECO:0000259" key="6">
    <source>
        <dbReference type="Pfam" id="PF06271"/>
    </source>
</evidence>
<evidence type="ECO:0000256" key="2">
    <source>
        <dbReference type="ARBA" id="ARBA00022692"/>
    </source>
</evidence>
<sequence>MKISELKQRKVIHRPTRDFDLEGNRIYEEFEYFSKFNPDYKNSGLERLGAKLIDLAVFFPLLYFFIQNAIFSITVAILCVIIYGSILEHIVGNTLGKNIFKICVIDDYAQSPDLKRSFKRNFLCLINLFPYFQDNLDRFGVWGMRMYFNMSFNNKISKTYIVKKHILKKLRQEIKNIE</sequence>
<evidence type="ECO:0000256" key="5">
    <source>
        <dbReference type="SAM" id="Phobius"/>
    </source>
</evidence>
<gene>
    <name evidence="7" type="ORF">SAMN05421679_102317</name>
</gene>
<dbReference type="RefSeq" id="WP_283415813.1">
    <property type="nucleotide sequence ID" value="NZ_FXUO01000002.1"/>
</dbReference>
<evidence type="ECO:0000256" key="4">
    <source>
        <dbReference type="ARBA" id="ARBA00023136"/>
    </source>
</evidence>
<dbReference type="Pfam" id="PF06271">
    <property type="entry name" value="RDD"/>
    <property type="match status" value="1"/>
</dbReference>
<feature type="domain" description="RDD" evidence="6">
    <location>
        <begin position="46"/>
        <end position="130"/>
    </location>
</feature>
<evidence type="ECO:0000313" key="7">
    <source>
        <dbReference type="EMBL" id="SMP90442.1"/>
    </source>
</evidence>
<keyword evidence="4 5" id="KW-0472">Membrane</keyword>
<feature type="transmembrane region" description="Helical" evidence="5">
    <location>
        <begin position="72"/>
        <end position="91"/>
    </location>
</feature>
<keyword evidence="8" id="KW-1185">Reference proteome</keyword>
<name>A0ABY1R074_9FLAO</name>
<keyword evidence="2 5" id="KW-0812">Transmembrane</keyword>
<dbReference type="InterPro" id="IPR010432">
    <property type="entry name" value="RDD"/>
</dbReference>
<keyword evidence="3 5" id="KW-1133">Transmembrane helix</keyword>